<keyword evidence="4" id="KW-0808">Transferase</keyword>
<keyword evidence="5 9" id="KW-0812">Transmembrane</keyword>
<accession>A0A9Q0YQF2</accession>
<evidence type="ECO:0000256" key="9">
    <source>
        <dbReference type="SAM" id="Phobius"/>
    </source>
</evidence>
<dbReference type="Proteomes" id="UP001152320">
    <property type="component" value="Chromosome 16"/>
</dbReference>
<dbReference type="GO" id="GO:0000030">
    <property type="term" value="F:mannosyltransferase activity"/>
    <property type="evidence" value="ECO:0007669"/>
    <property type="project" value="InterPro"/>
</dbReference>
<feature type="transmembrane region" description="Helical" evidence="9">
    <location>
        <begin position="510"/>
        <end position="530"/>
    </location>
</feature>
<evidence type="ECO:0000256" key="5">
    <source>
        <dbReference type="ARBA" id="ARBA00022692"/>
    </source>
</evidence>
<reference evidence="10" key="1">
    <citation type="submission" date="2021-10" db="EMBL/GenBank/DDBJ databases">
        <title>Tropical sea cucumber genome reveals ecological adaptation and Cuvierian tubules defense mechanism.</title>
        <authorList>
            <person name="Chen T."/>
        </authorList>
    </citation>
    <scope>NUCLEOTIDE SEQUENCE</scope>
    <source>
        <strain evidence="10">Nanhai2018</strain>
        <tissue evidence="10">Muscle</tissue>
    </source>
</reference>
<keyword evidence="3" id="KW-0328">Glycosyltransferase</keyword>
<evidence type="ECO:0000313" key="10">
    <source>
        <dbReference type="EMBL" id="KAJ8026559.1"/>
    </source>
</evidence>
<dbReference type="GO" id="GO:0005637">
    <property type="term" value="C:nuclear inner membrane"/>
    <property type="evidence" value="ECO:0007669"/>
    <property type="project" value="TreeGrafter"/>
</dbReference>
<keyword evidence="7 9" id="KW-0472">Membrane</keyword>
<gene>
    <name evidence="10" type="ORF">HOLleu_31424</name>
</gene>
<keyword evidence="11" id="KW-1185">Reference proteome</keyword>
<evidence type="ECO:0000256" key="4">
    <source>
        <dbReference type="ARBA" id="ARBA00022679"/>
    </source>
</evidence>
<feature type="transmembrane region" description="Helical" evidence="9">
    <location>
        <begin position="334"/>
        <end position="350"/>
    </location>
</feature>
<comment type="caution">
    <text evidence="10">The sequence shown here is derived from an EMBL/GenBank/DDBJ whole genome shotgun (WGS) entry which is preliminary data.</text>
</comment>
<evidence type="ECO:0000256" key="1">
    <source>
        <dbReference type="ARBA" id="ARBA00004141"/>
    </source>
</evidence>
<dbReference type="Pfam" id="PF10034">
    <property type="entry name" value="Dpy19"/>
    <property type="match status" value="1"/>
</dbReference>
<dbReference type="EMBL" id="JAIZAY010000016">
    <property type="protein sequence ID" value="KAJ8026559.1"/>
    <property type="molecule type" value="Genomic_DNA"/>
</dbReference>
<evidence type="ECO:0000313" key="11">
    <source>
        <dbReference type="Proteomes" id="UP001152320"/>
    </source>
</evidence>
<dbReference type="OrthoDB" id="6019623at2759"/>
<dbReference type="PANTHER" id="PTHR31488:SF3">
    <property type="entry name" value="C-MANNOSYLTRANSFERASE DPY19L3"/>
    <property type="match status" value="1"/>
</dbReference>
<feature type="transmembrane region" description="Helical" evidence="9">
    <location>
        <begin position="370"/>
        <end position="389"/>
    </location>
</feature>
<feature type="transmembrane region" description="Helical" evidence="9">
    <location>
        <begin position="267"/>
        <end position="289"/>
    </location>
</feature>
<evidence type="ECO:0000256" key="8">
    <source>
        <dbReference type="SAM" id="MobiDB-lite"/>
    </source>
</evidence>
<name>A0A9Q0YQF2_HOLLE</name>
<sequence length="725" mass="83091">MTKNARENLIGGSGDSQKSECHLFCDSDTVSNEMSSEEESESSSSVDSGIAEGDDIKEKMLSWYQSIVNTILGVTVMSLVSFFYAWYVYTLHENRMWFTNIMEVEREISFRTEAGLYYSYYKQMVRAPSFSQGWYELTHDNITENWRTINVIQRFNIFQEIFLAAAYRNLPYIQDHLSPIFFYIHSVFALHGAYVMVLFMLGWLLSNSWLAGLLATTFYVCNRSHTTRVDFTVPLRESFSLPFLYLQILLLTVYLRPSRRYEVLKLLAIFIATFLFTVTWQFAQFILLLQMCSLYGSSILEIVSSRKVKNSLQCITAVMLLVSLLQFGNDMLPSSLAVSFGIVAVLELVIKRSLPMSKPGLPRSISLACLRFTVTIVFFGVLNLTAKYFKEAKEDQHIFKFLSSKFGLSNHRDFDSLLYLCNAAFDFMPWSVLEDLTQGLVLPLYLVTMVGLFGVILITVFQRWIQRDEDDPVIHQHTLHILLSHPELCFHALQSTLFGVMAVTVMRMKYVWTPQICALAAFGISCHALWKTVLTKIGLSSDSVSVPSLSAELEILREFYDPDTVELMNWIDQHTPKDAAFSGSMQLLAGVKLCTGRKLTNHPHFEDKELRERTFQLYQFYAKRSVQEVHAIHLSSGSDFIILEDSICLSRNNLGCRLVDIIDKANGHTQDYSLNSDRNEGAPASAERFCAVIKKQLPEHLRYFKKVFQNRTFRIYQVMVNVTAN</sequence>
<feature type="region of interest" description="Disordered" evidence="8">
    <location>
        <begin position="1"/>
        <end position="50"/>
    </location>
</feature>
<proteinExistence type="inferred from homology"/>
<keyword evidence="6 9" id="KW-1133">Transmembrane helix</keyword>
<evidence type="ECO:0000256" key="2">
    <source>
        <dbReference type="ARBA" id="ARBA00008744"/>
    </source>
</evidence>
<dbReference type="CDD" id="cd20177">
    <property type="entry name" value="Dpy19"/>
    <property type="match status" value="1"/>
</dbReference>
<evidence type="ECO:0000256" key="7">
    <source>
        <dbReference type="ARBA" id="ARBA00023136"/>
    </source>
</evidence>
<evidence type="ECO:0000256" key="3">
    <source>
        <dbReference type="ARBA" id="ARBA00022676"/>
    </source>
</evidence>
<feature type="transmembrane region" description="Helical" evidence="9">
    <location>
        <begin position="180"/>
        <end position="205"/>
    </location>
</feature>
<organism evidence="10 11">
    <name type="scientific">Holothuria leucospilota</name>
    <name type="common">Black long sea cucumber</name>
    <name type="synonym">Mertensiothuria leucospilota</name>
    <dbReference type="NCBI Taxonomy" id="206669"/>
    <lineage>
        <taxon>Eukaryota</taxon>
        <taxon>Metazoa</taxon>
        <taxon>Echinodermata</taxon>
        <taxon>Eleutherozoa</taxon>
        <taxon>Echinozoa</taxon>
        <taxon>Holothuroidea</taxon>
        <taxon>Aspidochirotacea</taxon>
        <taxon>Aspidochirotida</taxon>
        <taxon>Holothuriidae</taxon>
        <taxon>Holothuria</taxon>
    </lineage>
</organism>
<protein>
    <submittedName>
        <fullName evidence="10">C-mannosyltransferase DPY19L3</fullName>
    </submittedName>
</protein>
<evidence type="ECO:0000256" key="6">
    <source>
        <dbReference type="ARBA" id="ARBA00022989"/>
    </source>
</evidence>
<feature type="transmembrane region" description="Helical" evidence="9">
    <location>
        <begin position="67"/>
        <end position="89"/>
    </location>
</feature>
<comment type="subcellular location">
    <subcellularLocation>
        <location evidence="1">Membrane</location>
        <topology evidence="1">Multi-pass membrane protein</topology>
    </subcellularLocation>
</comment>
<dbReference type="InterPro" id="IPR047462">
    <property type="entry name" value="Dpy19"/>
</dbReference>
<dbReference type="PANTHER" id="PTHR31488">
    <property type="entry name" value="DPY-19-LIKE 1, LIKE (H. SAPIENS)"/>
    <property type="match status" value="1"/>
</dbReference>
<feature type="transmembrane region" description="Helical" evidence="9">
    <location>
        <begin position="440"/>
        <end position="461"/>
    </location>
</feature>
<comment type="similarity">
    <text evidence="2">Belongs to the dpy-19 family.</text>
</comment>
<dbReference type="AlphaFoldDB" id="A0A9Q0YQF2"/>
<dbReference type="InterPro" id="IPR018732">
    <property type="entry name" value="Dpy-19/Dpy-19-like"/>
</dbReference>